<dbReference type="GO" id="GO:0005789">
    <property type="term" value="C:endoplasmic reticulum membrane"/>
    <property type="evidence" value="ECO:0007669"/>
    <property type="project" value="UniProtKB-SubCell"/>
</dbReference>
<evidence type="ECO:0000313" key="9">
    <source>
        <dbReference type="Proteomes" id="UP001179952"/>
    </source>
</evidence>
<proteinExistence type="predicted"/>
<comment type="caution">
    <text evidence="8">The sequence shown here is derived from an EMBL/GenBank/DDBJ whole genome shotgun (WGS) entry which is preliminary data.</text>
</comment>
<protein>
    <recommendedName>
        <fullName evidence="6">Reticulon-like protein</fullName>
    </recommendedName>
</protein>
<reference evidence="8" key="2">
    <citation type="submission" date="2023-06" db="EMBL/GenBank/DDBJ databases">
        <authorList>
            <person name="Ma L."/>
            <person name="Liu K.-W."/>
            <person name="Li Z."/>
            <person name="Hsiao Y.-Y."/>
            <person name="Qi Y."/>
            <person name="Fu T."/>
            <person name="Tang G."/>
            <person name="Zhang D."/>
            <person name="Sun W.-H."/>
            <person name="Liu D.-K."/>
            <person name="Li Y."/>
            <person name="Chen G.-Z."/>
            <person name="Liu X.-D."/>
            <person name="Liao X.-Y."/>
            <person name="Jiang Y.-T."/>
            <person name="Yu X."/>
            <person name="Hao Y."/>
            <person name="Huang J."/>
            <person name="Zhao X.-W."/>
            <person name="Ke S."/>
            <person name="Chen Y.-Y."/>
            <person name="Wu W.-L."/>
            <person name="Hsu J.-L."/>
            <person name="Lin Y.-F."/>
            <person name="Huang M.-D."/>
            <person name="Li C.-Y."/>
            <person name="Huang L."/>
            <person name="Wang Z.-W."/>
            <person name="Zhao X."/>
            <person name="Zhong W.-Y."/>
            <person name="Peng D.-H."/>
            <person name="Ahmad S."/>
            <person name="Lan S."/>
            <person name="Zhang J.-S."/>
            <person name="Tsai W.-C."/>
            <person name="Van De Peer Y."/>
            <person name="Liu Z.-J."/>
        </authorList>
    </citation>
    <scope>NUCLEOTIDE SEQUENCE</scope>
    <source>
        <strain evidence="8">SCP</strain>
        <tissue evidence="8">Leaves</tissue>
    </source>
</reference>
<dbReference type="EMBL" id="JAUJYN010000001">
    <property type="protein sequence ID" value="KAK1280315.1"/>
    <property type="molecule type" value="Genomic_DNA"/>
</dbReference>
<evidence type="ECO:0000256" key="5">
    <source>
        <dbReference type="ARBA" id="ARBA00023136"/>
    </source>
</evidence>
<dbReference type="Proteomes" id="UP001179952">
    <property type="component" value="Unassembled WGS sequence"/>
</dbReference>
<evidence type="ECO:0000256" key="1">
    <source>
        <dbReference type="ARBA" id="ARBA00004477"/>
    </source>
</evidence>
<gene>
    <name evidence="8" type="ORF">QJS04_geneDACA003110</name>
</gene>
<dbReference type="Pfam" id="PF02453">
    <property type="entry name" value="Reticulon"/>
    <property type="match status" value="1"/>
</dbReference>
<evidence type="ECO:0000256" key="2">
    <source>
        <dbReference type="ARBA" id="ARBA00022692"/>
    </source>
</evidence>
<accession>A0AAV9BUD9</accession>
<dbReference type="PROSITE" id="PS50845">
    <property type="entry name" value="RETICULON"/>
    <property type="match status" value="1"/>
</dbReference>
<keyword evidence="3 6" id="KW-0256">Endoplasmic reticulum</keyword>
<dbReference type="PANTHER" id="PTHR10994:SF85">
    <property type="entry name" value="RETICULON-LIKE PROTEIN B9"/>
    <property type="match status" value="1"/>
</dbReference>
<evidence type="ECO:0000256" key="6">
    <source>
        <dbReference type="RuleBase" id="RU363132"/>
    </source>
</evidence>
<keyword evidence="9" id="KW-1185">Reference proteome</keyword>
<dbReference type="InterPro" id="IPR003388">
    <property type="entry name" value="Reticulon"/>
</dbReference>
<evidence type="ECO:0000256" key="3">
    <source>
        <dbReference type="ARBA" id="ARBA00022824"/>
    </source>
</evidence>
<feature type="domain" description="Reticulon" evidence="7">
    <location>
        <begin position="38"/>
        <end position="225"/>
    </location>
</feature>
<evidence type="ECO:0000259" key="7">
    <source>
        <dbReference type="PROSITE" id="PS50845"/>
    </source>
</evidence>
<feature type="transmembrane region" description="Helical" evidence="6">
    <location>
        <begin position="70"/>
        <end position="90"/>
    </location>
</feature>
<keyword evidence="2 6" id="KW-0812">Transmembrane</keyword>
<dbReference type="GO" id="GO:0009617">
    <property type="term" value="P:response to bacterium"/>
    <property type="evidence" value="ECO:0007669"/>
    <property type="project" value="InterPro"/>
</dbReference>
<organism evidence="8 9">
    <name type="scientific">Acorus gramineus</name>
    <name type="common">Dwarf sweet flag</name>
    <dbReference type="NCBI Taxonomy" id="55184"/>
    <lineage>
        <taxon>Eukaryota</taxon>
        <taxon>Viridiplantae</taxon>
        <taxon>Streptophyta</taxon>
        <taxon>Embryophyta</taxon>
        <taxon>Tracheophyta</taxon>
        <taxon>Spermatophyta</taxon>
        <taxon>Magnoliopsida</taxon>
        <taxon>Liliopsida</taxon>
        <taxon>Acoraceae</taxon>
        <taxon>Acorus</taxon>
    </lineage>
</organism>
<dbReference type="InterPro" id="IPR045064">
    <property type="entry name" value="Reticulon-like"/>
</dbReference>
<name>A0AAV9BUD9_ACOGR</name>
<dbReference type="AlphaFoldDB" id="A0AAV9BUD9"/>
<feature type="transmembrane region" description="Helical" evidence="6">
    <location>
        <begin position="47"/>
        <end position="64"/>
    </location>
</feature>
<dbReference type="PANTHER" id="PTHR10994">
    <property type="entry name" value="RETICULON"/>
    <property type="match status" value="1"/>
</dbReference>
<reference evidence="8" key="1">
    <citation type="journal article" date="2023" name="Nat. Commun.">
        <title>Diploid and tetraploid genomes of Acorus and the evolution of monocots.</title>
        <authorList>
            <person name="Ma L."/>
            <person name="Liu K.W."/>
            <person name="Li Z."/>
            <person name="Hsiao Y.Y."/>
            <person name="Qi Y."/>
            <person name="Fu T."/>
            <person name="Tang G.D."/>
            <person name="Zhang D."/>
            <person name="Sun W.H."/>
            <person name="Liu D.K."/>
            <person name="Li Y."/>
            <person name="Chen G.Z."/>
            <person name="Liu X.D."/>
            <person name="Liao X.Y."/>
            <person name="Jiang Y.T."/>
            <person name="Yu X."/>
            <person name="Hao Y."/>
            <person name="Huang J."/>
            <person name="Zhao X.W."/>
            <person name="Ke S."/>
            <person name="Chen Y.Y."/>
            <person name="Wu W.L."/>
            <person name="Hsu J.L."/>
            <person name="Lin Y.F."/>
            <person name="Huang M.D."/>
            <person name="Li C.Y."/>
            <person name="Huang L."/>
            <person name="Wang Z.W."/>
            <person name="Zhao X."/>
            <person name="Zhong W.Y."/>
            <person name="Peng D.H."/>
            <person name="Ahmad S."/>
            <person name="Lan S."/>
            <person name="Zhang J.S."/>
            <person name="Tsai W.C."/>
            <person name="Van de Peer Y."/>
            <person name="Liu Z.J."/>
        </authorList>
    </citation>
    <scope>NUCLEOTIDE SEQUENCE</scope>
    <source>
        <strain evidence="8">SCP</strain>
    </source>
</reference>
<evidence type="ECO:0000256" key="4">
    <source>
        <dbReference type="ARBA" id="ARBA00022989"/>
    </source>
</evidence>
<feature type="transmembrane region" description="Helical" evidence="6">
    <location>
        <begin position="142"/>
        <end position="159"/>
    </location>
</feature>
<sequence length="225" mass="25512">MPGPHLELSDSDNDQPSPFKSLFGRERPLHNVLGGGRVADVILWRNTHLSAGILATVTVLWFLFEVVEYHFITLLCHALITIMLVTFILYNGAALIDRTPPKIPQSILSEHTFREVALTFHAKLSHSLSILHHIACGKDLKLFLLAIAFLWIVSVIGSYCSSLSLLYFGCLCILTLPVLYERYERDVDYLAKIGNRDLKKMYRKLDSKVLNKIPRGPVKKDKKNK</sequence>
<keyword evidence="4 6" id="KW-1133">Transmembrane helix</keyword>
<comment type="subcellular location">
    <subcellularLocation>
        <location evidence="1 6">Endoplasmic reticulum membrane</location>
        <topology evidence="1 6">Multi-pass membrane protein</topology>
    </subcellularLocation>
</comment>
<keyword evidence="5 6" id="KW-0472">Membrane</keyword>
<evidence type="ECO:0000313" key="8">
    <source>
        <dbReference type="EMBL" id="KAK1280315.1"/>
    </source>
</evidence>